<proteinExistence type="predicted"/>
<feature type="region of interest" description="Disordered" evidence="1">
    <location>
        <begin position="373"/>
        <end position="436"/>
    </location>
</feature>
<evidence type="ECO:0000313" key="3">
    <source>
        <dbReference type="Proteomes" id="UP001497472"/>
    </source>
</evidence>
<organism evidence="2 3">
    <name type="scientific">Leptosia nina</name>
    <dbReference type="NCBI Taxonomy" id="320188"/>
    <lineage>
        <taxon>Eukaryota</taxon>
        <taxon>Metazoa</taxon>
        <taxon>Ecdysozoa</taxon>
        <taxon>Arthropoda</taxon>
        <taxon>Hexapoda</taxon>
        <taxon>Insecta</taxon>
        <taxon>Pterygota</taxon>
        <taxon>Neoptera</taxon>
        <taxon>Endopterygota</taxon>
        <taxon>Lepidoptera</taxon>
        <taxon>Glossata</taxon>
        <taxon>Ditrysia</taxon>
        <taxon>Papilionoidea</taxon>
        <taxon>Pieridae</taxon>
        <taxon>Pierinae</taxon>
        <taxon>Leptosia</taxon>
    </lineage>
</organism>
<feature type="compositionally biased region" description="Basic residues" evidence="1">
    <location>
        <begin position="404"/>
        <end position="421"/>
    </location>
</feature>
<evidence type="ECO:0000313" key="2">
    <source>
        <dbReference type="EMBL" id="CAK1553239.1"/>
    </source>
</evidence>
<feature type="compositionally biased region" description="Basic and acidic residues" evidence="1">
    <location>
        <begin position="314"/>
        <end position="324"/>
    </location>
</feature>
<comment type="caution">
    <text evidence="2">The sequence shown here is derived from an EMBL/GenBank/DDBJ whole genome shotgun (WGS) entry which is preliminary data.</text>
</comment>
<feature type="region of interest" description="Disordered" evidence="1">
    <location>
        <begin position="1"/>
        <end position="23"/>
    </location>
</feature>
<feature type="compositionally biased region" description="Basic and acidic residues" evidence="1">
    <location>
        <begin position="332"/>
        <end position="342"/>
    </location>
</feature>
<evidence type="ECO:0000256" key="1">
    <source>
        <dbReference type="SAM" id="MobiDB-lite"/>
    </source>
</evidence>
<name>A0AAV1JV79_9NEOP</name>
<feature type="compositionally biased region" description="Basic and acidic residues" evidence="1">
    <location>
        <begin position="373"/>
        <end position="403"/>
    </location>
</feature>
<reference evidence="2 3" key="1">
    <citation type="submission" date="2023-11" db="EMBL/GenBank/DDBJ databases">
        <authorList>
            <person name="Okamura Y."/>
        </authorList>
    </citation>
    <scope>NUCLEOTIDE SEQUENCE [LARGE SCALE GENOMIC DNA]</scope>
</reference>
<gene>
    <name evidence="2" type="ORF">LNINA_LOCUS12249</name>
</gene>
<dbReference type="Proteomes" id="UP001497472">
    <property type="component" value="Unassembled WGS sequence"/>
</dbReference>
<accession>A0AAV1JV79</accession>
<dbReference type="AlphaFoldDB" id="A0AAV1JV79"/>
<sequence>MEINYNQKNTQKRNSKIKASAYNVQPTGKSLSYAERGDSKKLVLKSGKLDVSKSNKTDEAAKKAKSSHIHTVALTSPRNVKSNVLNDDKNKEVKSSYQDIELKLSRLQNVKSKTSKVLDGKQKVALNINNELSKQTNENNSNLGRENLVCRARIEKTKCNERTDNLVHDTKDKKPKNTILMPVKGEISIQKAFKENMSLDPKKDKIHSADAKRDVRLKFMQKEIKSTLQADSRLDPVDSTIEAQIEELLKVRQSEKNKIVNSNYTENKDNTKVADAKEMRKKIREKYTIRHYTSTDMNGANVGMNECTQKVCGDHNQNKDKWDSKSVSTKTMDSRHKSEKSTRKPVIKTIRSKHNAKIYKAVTFTESKARETTPIEIKIPSDAKETGRVERRESNDRSTEKSHSSRSKSMRKKQRKRHRHFPSPDPIRDGESPPTEVAKWAPSCVNKLTIPYYEAWVDTTLTAITKCSKEDKIQEKKNLLNSFKRFIEGAESPELVYDGMDEKYTGKIKIRRKNTEIINGF</sequence>
<dbReference type="EMBL" id="CAVLEF010000215">
    <property type="protein sequence ID" value="CAK1553239.1"/>
    <property type="molecule type" value="Genomic_DNA"/>
</dbReference>
<protein>
    <submittedName>
        <fullName evidence="2">Uncharacterized protein</fullName>
    </submittedName>
</protein>
<feature type="region of interest" description="Disordered" evidence="1">
    <location>
        <begin position="314"/>
        <end position="345"/>
    </location>
</feature>
<keyword evidence="3" id="KW-1185">Reference proteome</keyword>